<gene>
    <name evidence="2" type="ORF">F4553_007390</name>
</gene>
<organism evidence="2 3">
    <name type="scientific">Allocatelliglobosispora scoriae</name>
    <dbReference type="NCBI Taxonomy" id="643052"/>
    <lineage>
        <taxon>Bacteria</taxon>
        <taxon>Bacillati</taxon>
        <taxon>Actinomycetota</taxon>
        <taxon>Actinomycetes</taxon>
        <taxon>Micromonosporales</taxon>
        <taxon>Micromonosporaceae</taxon>
        <taxon>Allocatelliglobosispora</taxon>
    </lineage>
</organism>
<keyword evidence="1" id="KW-0812">Transmembrane</keyword>
<feature type="transmembrane region" description="Helical" evidence="1">
    <location>
        <begin position="96"/>
        <end position="119"/>
    </location>
</feature>
<evidence type="ECO:0000256" key="1">
    <source>
        <dbReference type="SAM" id="Phobius"/>
    </source>
</evidence>
<keyword evidence="1" id="KW-0472">Membrane</keyword>
<evidence type="ECO:0000313" key="2">
    <source>
        <dbReference type="EMBL" id="MBB5873956.1"/>
    </source>
</evidence>
<keyword evidence="1" id="KW-1133">Transmembrane helix</keyword>
<feature type="transmembrane region" description="Helical" evidence="1">
    <location>
        <begin position="39"/>
        <end position="59"/>
    </location>
</feature>
<comment type="caution">
    <text evidence="2">The sequence shown here is derived from an EMBL/GenBank/DDBJ whole genome shotgun (WGS) entry which is preliminary data.</text>
</comment>
<reference evidence="2 3" key="1">
    <citation type="submission" date="2020-08" db="EMBL/GenBank/DDBJ databases">
        <title>Sequencing the genomes of 1000 actinobacteria strains.</title>
        <authorList>
            <person name="Klenk H.-P."/>
        </authorList>
    </citation>
    <scope>NUCLEOTIDE SEQUENCE [LARGE SCALE GENOMIC DNA]</scope>
    <source>
        <strain evidence="2 3">DSM 45362</strain>
    </source>
</reference>
<proteinExistence type="predicted"/>
<dbReference type="EMBL" id="JACHMN010000003">
    <property type="protein sequence ID" value="MBB5873956.1"/>
    <property type="molecule type" value="Genomic_DNA"/>
</dbReference>
<dbReference type="GO" id="GO:0016787">
    <property type="term" value="F:hydrolase activity"/>
    <property type="evidence" value="ECO:0007669"/>
    <property type="project" value="UniProtKB-KW"/>
</dbReference>
<sequence>MTDDARGGPADLARLLLLLQAGFVLVAMLGEIALMASPIYAVLPIAKAALLLVLARTVAACRRWAMITTMAVQVLGLIGFWIGVLLGLLPQLDRTITLTGLITEVALPVALIVVCARLLSATPRRRKAALVPPTMILRVPAGTAS</sequence>
<dbReference type="RefSeq" id="WP_184845661.1">
    <property type="nucleotide sequence ID" value="NZ_JACHMN010000003.1"/>
</dbReference>
<dbReference type="AlphaFoldDB" id="A0A841C243"/>
<feature type="transmembrane region" description="Helical" evidence="1">
    <location>
        <begin position="12"/>
        <end position="33"/>
    </location>
</feature>
<evidence type="ECO:0000313" key="3">
    <source>
        <dbReference type="Proteomes" id="UP000587527"/>
    </source>
</evidence>
<feature type="transmembrane region" description="Helical" evidence="1">
    <location>
        <begin position="71"/>
        <end position="90"/>
    </location>
</feature>
<keyword evidence="2" id="KW-0378">Hydrolase</keyword>
<dbReference type="Proteomes" id="UP000587527">
    <property type="component" value="Unassembled WGS sequence"/>
</dbReference>
<protein>
    <submittedName>
        <fullName evidence="2">Membrane-associated HD superfamily phosphohydrolase</fullName>
    </submittedName>
</protein>
<accession>A0A841C243</accession>
<keyword evidence="3" id="KW-1185">Reference proteome</keyword>
<name>A0A841C243_9ACTN</name>